<dbReference type="EMBL" id="HQ659761">
    <property type="protein sequence ID" value="AEF32767.1"/>
    <property type="molecule type" value="Genomic_DNA"/>
</dbReference>
<keyword evidence="1" id="KW-0812">Transmembrane</keyword>
<feature type="transmembrane region" description="Helical" evidence="1">
    <location>
        <begin position="105"/>
        <end position="125"/>
    </location>
</feature>
<protein>
    <submittedName>
        <fullName evidence="4">NADH dehydrogenase subunit 1</fullName>
    </submittedName>
</protein>
<evidence type="ECO:0000313" key="3">
    <source>
        <dbReference type="EMBL" id="AEF32768.1"/>
    </source>
</evidence>
<feature type="non-terminal residue" evidence="4">
    <location>
        <position position="137"/>
    </location>
</feature>
<evidence type="ECO:0000256" key="1">
    <source>
        <dbReference type="SAM" id="Phobius"/>
    </source>
</evidence>
<feature type="transmembrane region" description="Helical" evidence="1">
    <location>
        <begin position="68"/>
        <end position="85"/>
    </location>
</feature>
<geneLocation type="mitochondrion" evidence="4"/>
<accession>F6KWL5</accession>
<dbReference type="AlphaFoldDB" id="F6KWL5"/>
<evidence type="ECO:0000313" key="2">
    <source>
        <dbReference type="EMBL" id="AEF32767.1"/>
    </source>
</evidence>
<sequence length="137" mass="15101">PMGSPQAGFVGLFQSFADLLKLIVKFKVSLLVRSWFGWLGVCLSGMSCRYCLVFCLSHDGGCGSVTPLWLLAITSLTGYSVLSVGCRRISSLLSWETPFCLGLCYKPVLCALLYYALWCVVITLFRDDSEACLLFCL</sequence>
<keyword evidence="4" id="KW-0496">Mitochondrion</keyword>
<reference evidence="4" key="1">
    <citation type="submission" date="2010-11" db="EMBL/GenBank/DDBJ databases">
        <title>Sequences of Internal Transcribed Spacers and Two Mitochondrial Genes: Effective Genetic Markers for Metorchis orientalis.</title>
        <authorList>
            <person name="Ai L."/>
        </authorList>
    </citation>
    <scope>NUCLEOTIDE SEQUENCE</scope>
    <source>
        <strain evidence="2">Mo1</strain>
        <strain evidence="3">Mo2</strain>
        <strain evidence="4">Mo5</strain>
    </source>
</reference>
<keyword evidence="1" id="KW-0472">Membrane</keyword>
<proteinExistence type="predicted"/>
<organism evidence="4">
    <name type="scientific">Metorchis orientalis</name>
    <dbReference type="NCBI Taxonomy" id="674132"/>
    <lineage>
        <taxon>Eukaryota</taxon>
        <taxon>Metazoa</taxon>
        <taxon>Spiralia</taxon>
        <taxon>Lophotrochozoa</taxon>
        <taxon>Platyhelminthes</taxon>
        <taxon>Trematoda</taxon>
        <taxon>Digenea</taxon>
        <taxon>Opisthorchiida</taxon>
        <taxon>Opisthorchiata</taxon>
        <taxon>Opisthorchiidae</taxon>
        <taxon>Metorchis</taxon>
    </lineage>
</organism>
<feature type="non-terminal residue" evidence="4">
    <location>
        <position position="1"/>
    </location>
</feature>
<feature type="transmembrane region" description="Helical" evidence="1">
    <location>
        <begin position="35"/>
        <end position="56"/>
    </location>
</feature>
<keyword evidence="1" id="KW-1133">Transmembrane helix</keyword>
<name>F6KWL5_9TREM</name>
<evidence type="ECO:0000313" key="4">
    <source>
        <dbReference type="EMBL" id="AEF32771.1"/>
    </source>
</evidence>
<dbReference type="EMBL" id="HQ659762">
    <property type="protein sequence ID" value="AEF32768.1"/>
    <property type="molecule type" value="Genomic_DNA"/>
</dbReference>
<dbReference type="EMBL" id="HQ659765">
    <property type="protein sequence ID" value="AEF32771.1"/>
    <property type="molecule type" value="Genomic_DNA"/>
</dbReference>